<dbReference type="SUPFAM" id="SSF56935">
    <property type="entry name" value="Porins"/>
    <property type="match status" value="1"/>
</dbReference>
<dbReference type="EMBL" id="CP136600">
    <property type="protein sequence ID" value="WOH38719.1"/>
    <property type="molecule type" value="Genomic_DNA"/>
</dbReference>
<dbReference type="InterPro" id="IPR012910">
    <property type="entry name" value="Plug_dom"/>
</dbReference>
<keyword evidence="10" id="KW-0675">Receptor</keyword>
<keyword evidence="6" id="KW-0998">Cell outer membrane</keyword>
<protein>
    <submittedName>
        <fullName evidence="10">TonB-dependent receptor</fullName>
    </submittedName>
</protein>
<feature type="signal peptide" evidence="8">
    <location>
        <begin position="1"/>
        <end position="26"/>
    </location>
</feature>
<dbReference type="RefSeq" id="WP_348397488.1">
    <property type="nucleotide sequence ID" value="NZ_CP136600.1"/>
</dbReference>
<dbReference type="Pfam" id="PF07660">
    <property type="entry name" value="STN"/>
    <property type="match status" value="1"/>
</dbReference>
<evidence type="ECO:0000256" key="4">
    <source>
        <dbReference type="ARBA" id="ARBA00023004"/>
    </source>
</evidence>
<dbReference type="PANTHER" id="PTHR40980:SF3">
    <property type="entry name" value="TONB-DEPENDENT RECEPTOR-LIKE BETA-BARREL DOMAIN-CONTAINING PROTEIN"/>
    <property type="match status" value="1"/>
</dbReference>
<feature type="chain" id="PRO_5046999339" evidence="8">
    <location>
        <begin position="27"/>
        <end position="1034"/>
    </location>
</feature>
<feature type="domain" description="Secretin/TonB short N-terminal" evidence="9">
    <location>
        <begin position="58"/>
        <end position="109"/>
    </location>
</feature>
<keyword evidence="4" id="KW-0408">Iron</keyword>
<gene>
    <name evidence="10" type="ORF">RI844_05755</name>
</gene>
<evidence type="ECO:0000256" key="8">
    <source>
        <dbReference type="SAM" id="SignalP"/>
    </source>
</evidence>
<dbReference type="NCBIfam" id="TIGR01782">
    <property type="entry name" value="TonB-Xanth-Caul"/>
    <property type="match status" value="1"/>
</dbReference>
<evidence type="ECO:0000256" key="1">
    <source>
        <dbReference type="ARBA" id="ARBA00004442"/>
    </source>
</evidence>
<sequence>MNMTKRSVSLKLILHFFTILSLIAMRDSAAASERKFDFNIPSAEAKHALEIIAKQTGSNLLYPPEKLSNLQTNSLRGSFTLPEALKVLLDGTSIEALITPKGVIIIHDKSNDETSKLNVDQNKIFQPDDENVNNKHTKGDIESIVVTGFRQSLNKALSYKRTANNQIDVISAEDIGKLPDVEIGDVLERIAGVQVSRGDDGVVNGTSIRGLPGYFNRTLYNGHILSTSLSTERFFDSQIMPAAFVRRVEVHKTPVADVIEGGLAGEINLKSIRAFDVGEQALRFKFTGSTTSNSNENNSDVTAIFSDLYLEETLGFSSGVSFLKTDTENQKGLVFNPVFKMEEGVNKDYNGDGDISNNDTFYLPSTIAYSLSQNIRERNALFANFEWRPEGRFTMFAEVFYSQYNTINIRDNLRFKPSQTDNSEGSGAQTTSYEGPFYNEERQYLTIYHPSNIFAEVSNRHNKRDSDTIMAFIETQWFFESWSLNLAINASKSKTKQFTVEAKNLSANNYFDVILDGTDLDSPWEVYFHNPPSDPDYSQRGLLNDSQAPYRALTVNGLQLGAEYESNSWGVDFESEYVFPQTNSPLVLSTIQMGLHYREDESLANKPSANFAGRTDELFNGGEITYRQVEPEKGQWFDGKDSQRGAPLPWVVPDIDSMINIYNWTDESVRSAAIAINRYQPGIRDDLKEDITAAFTRLNFESEEGKFSGNFGLRYAKTQQFASGQGANIEEGLVDQGSGNPYDPDYISLLVLPVDNYMTRKRSYHTFLPSMNLKYLLFDDTILRLGWSETMTRPLRGDLKVLDRYNRNTNTINFSNQEIKPFFSENVDLSLEWYFADESAFMLSLFYKDIKNLTYVHAYQKTLPVKHLETGLTLDDVVVNMNEKKNGDGAIFQGGTLMYQQPFTSLPSFLADTGIKAHYTYLDNSRPDLLANVSKENVSVVLYYDTDYFDARLNYTYRSESVKSISTPTVPAQYFNPSTTVNASVSFLPSKYLNISFGIHNITEEVNSDYYASGVNNNFSDYGRVYSLTFTAKL</sequence>
<dbReference type="InterPro" id="IPR011662">
    <property type="entry name" value="Secretin/TonB_short_N"/>
</dbReference>
<evidence type="ECO:0000256" key="6">
    <source>
        <dbReference type="ARBA" id="ARBA00023237"/>
    </source>
</evidence>
<evidence type="ECO:0000256" key="3">
    <source>
        <dbReference type="ARBA" id="ARBA00022496"/>
    </source>
</evidence>
<keyword evidence="3" id="KW-0410">Iron transport</keyword>
<evidence type="ECO:0000256" key="5">
    <source>
        <dbReference type="ARBA" id="ARBA00023136"/>
    </source>
</evidence>
<evidence type="ECO:0000313" key="10">
    <source>
        <dbReference type="EMBL" id="WOH38719.1"/>
    </source>
</evidence>
<comment type="similarity">
    <text evidence="7">Belongs to the TonB-dependent receptor family.</text>
</comment>
<evidence type="ECO:0000256" key="2">
    <source>
        <dbReference type="ARBA" id="ARBA00022448"/>
    </source>
</evidence>
<dbReference type="InterPro" id="IPR000531">
    <property type="entry name" value="Beta-barrel_TonB"/>
</dbReference>
<keyword evidence="5 7" id="KW-0472">Membrane</keyword>
<dbReference type="InterPro" id="IPR010104">
    <property type="entry name" value="TonB_rcpt_bac"/>
</dbReference>
<keyword evidence="2" id="KW-0813">Transport</keyword>
<accession>A0ABZ0GSR2</accession>
<dbReference type="Gene3D" id="3.55.50.30">
    <property type="match status" value="1"/>
</dbReference>
<dbReference type="PANTHER" id="PTHR40980">
    <property type="entry name" value="PLUG DOMAIN-CONTAINING PROTEIN"/>
    <property type="match status" value="1"/>
</dbReference>
<keyword evidence="7" id="KW-0798">TonB box</keyword>
<dbReference type="InterPro" id="IPR036942">
    <property type="entry name" value="Beta-barrel_TonB_sf"/>
</dbReference>
<evidence type="ECO:0000256" key="7">
    <source>
        <dbReference type="RuleBase" id="RU003357"/>
    </source>
</evidence>
<evidence type="ECO:0000313" key="11">
    <source>
        <dbReference type="Proteomes" id="UP001301442"/>
    </source>
</evidence>
<dbReference type="Gene3D" id="2.40.170.20">
    <property type="entry name" value="TonB-dependent receptor, beta-barrel domain"/>
    <property type="match status" value="1"/>
</dbReference>
<comment type="subcellular location">
    <subcellularLocation>
        <location evidence="1 7">Cell outer membrane</location>
    </subcellularLocation>
</comment>
<dbReference type="Proteomes" id="UP001301442">
    <property type="component" value="Chromosome"/>
</dbReference>
<keyword evidence="11" id="KW-1185">Reference proteome</keyword>
<keyword evidence="8" id="KW-0732">Signal</keyword>
<dbReference type="InterPro" id="IPR037066">
    <property type="entry name" value="Plug_dom_sf"/>
</dbReference>
<organism evidence="10 11">
    <name type="scientific">Thalassotalea fonticola</name>
    <dbReference type="NCBI Taxonomy" id="3065649"/>
    <lineage>
        <taxon>Bacteria</taxon>
        <taxon>Pseudomonadati</taxon>
        <taxon>Pseudomonadota</taxon>
        <taxon>Gammaproteobacteria</taxon>
        <taxon>Alteromonadales</taxon>
        <taxon>Colwelliaceae</taxon>
        <taxon>Thalassotalea</taxon>
    </lineage>
</organism>
<dbReference type="Pfam" id="PF07715">
    <property type="entry name" value="Plug"/>
    <property type="match status" value="1"/>
</dbReference>
<reference evidence="10 11" key="1">
    <citation type="submission" date="2023-09" db="EMBL/GenBank/DDBJ databases">
        <authorList>
            <person name="Qi X."/>
        </authorList>
    </citation>
    <scope>NUCLEOTIDE SEQUENCE [LARGE SCALE GENOMIC DNA]</scope>
    <source>
        <strain evidence="10 11">S1-1</strain>
    </source>
</reference>
<evidence type="ECO:0000259" key="9">
    <source>
        <dbReference type="SMART" id="SM00965"/>
    </source>
</evidence>
<dbReference type="Gene3D" id="2.170.130.10">
    <property type="entry name" value="TonB-dependent receptor, plug domain"/>
    <property type="match status" value="1"/>
</dbReference>
<proteinExistence type="inferred from homology"/>
<dbReference type="Pfam" id="PF00593">
    <property type="entry name" value="TonB_dep_Rec_b-barrel"/>
    <property type="match status" value="1"/>
</dbReference>
<dbReference type="SMART" id="SM00965">
    <property type="entry name" value="STN"/>
    <property type="match status" value="1"/>
</dbReference>
<name>A0ABZ0GSR2_9GAMM</name>
<keyword evidence="3" id="KW-0406">Ion transport</keyword>